<dbReference type="SUPFAM" id="SSF52743">
    <property type="entry name" value="Subtilisin-like"/>
    <property type="match status" value="1"/>
</dbReference>
<protein>
    <recommendedName>
        <fullName evidence="6">Peptidase S8/S53 domain-containing protein</fullName>
    </recommendedName>
</protein>
<keyword evidence="3 5" id="KW-0378">Hydrolase</keyword>
<evidence type="ECO:0000256" key="4">
    <source>
        <dbReference type="ARBA" id="ARBA00022825"/>
    </source>
</evidence>
<dbReference type="InterPro" id="IPR000209">
    <property type="entry name" value="Peptidase_S8/S53_dom"/>
</dbReference>
<evidence type="ECO:0000256" key="5">
    <source>
        <dbReference type="PROSITE-ProRule" id="PRU01240"/>
    </source>
</evidence>
<dbReference type="PRINTS" id="PR00723">
    <property type="entry name" value="SUBTILISIN"/>
</dbReference>
<dbReference type="EMBL" id="DTOZ01000027">
    <property type="protein sequence ID" value="HGE77542.1"/>
    <property type="molecule type" value="Genomic_DNA"/>
</dbReference>
<dbReference type="Pfam" id="PF00082">
    <property type="entry name" value="Peptidase_S8"/>
    <property type="match status" value="1"/>
</dbReference>
<dbReference type="PANTHER" id="PTHR43806">
    <property type="entry name" value="PEPTIDASE S8"/>
    <property type="match status" value="1"/>
</dbReference>
<dbReference type="PANTHER" id="PTHR43806:SF67">
    <property type="entry name" value="EGF-LIKE DOMAIN-CONTAINING PROTEIN"/>
    <property type="match status" value="1"/>
</dbReference>
<dbReference type="Gene3D" id="2.60.40.4070">
    <property type="match status" value="1"/>
</dbReference>
<sequence>MLQLLLIVSSLYNYRAPGINKVDPKCLENEYVRAWVLFTDKGITTERINDALLYTRNKLSSGSLRRRELRNGIIDFGDIPVREEYIEEIQNLGGVLLFRSKWLNGASFLLSREMVQKVAELDFVYKIIPVAHFKRINEEEIALQDTTGQLTAKQLSMFKIDSLHRIGIFGSNVKIGFLDTGLRREHITLDSIKVIAEYDFLQGDQIFVENNPITIRYGIYTNLEHHRRTSCNDLFLIGDTSMLYMPTRDIFWTYSIDGGNNWSDLKNLTNNAHNNWVTDLNICGKDTVFLFYRSRNGLCFMVLDTNIITGPNIIISGGYENPRAVVYGDTVYFFYRDKNNIYLRKGNTQGFPVEMLAVETPYNIKLSTVFAGDSKIGFLYYQYPEDSIFFAWSIIPVLSFNNKFTGFLGKEPKVICAGDTIYMIFKDASTPPFYRIGFVRSDDFGNSFTTTLYLSDYLNSAGKISLIKNGSIITVAWESNGRIYFRESYDGITFSPIDSLNKDFVYLPTPGIVATETKIFYCQRGDNNTDGYSPNDPKYFHPRHGTEMLGLVGGYERNSYIGVAPGAQFIVAKTENPDSLYEFPVEEDTYIAGLEWAESQGADIISSSLGYTDWYNWPSDFDGRTAPASIAVYEATKRGVIVVTAAGNVAIPQLVVPGDAINAITVGGVDSTFQRWRYSGYGPTYDGRLKPEIVCLSAAPVVINPDEKNGYLLSYGTSGATALVSGICALLLEGHPRWNVDSVRNALFQTASFANSPTDSIGYGWPDAAKAFYYTQPEIKPKKECGFLTPFPNPFTVSVHNKIYLPFFLNTKTYVEFRIYSITGRLIKKIETNKLLAPGRYVDTDPNSLNSAFIWDGKDENGNYVGGGLYYCFMYTYGAGNDVTKIMVIK</sequence>
<comment type="caution">
    <text evidence="7">The sequence shown here is derived from an EMBL/GenBank/DDBJ whole genome shotgun (WGS) entry which is preliminary data.</text>
</comment>
<evidence type="ECO:0000313" key="7">
    <source>
        <dbReference type="EMBL" id="HGE77542.1"/>
    </source>
</evidence>
<name>A0A7V3RG28_UNCW3</name>
<dbReference type="GO" id="GO:0006508">
    <property type="term" value="P:proteolysis"/>
    <property type="evidence" value="ECO:0007669"/>
    <property type="project" value="UniProtKB-KW"/>
</dbReference>
<evidence type="ECO:0000259" key="6">
    <source>
        <dbReference type="Pfam" id="PF00082"/>
    </source>
</evidence>
<organism evidence="7">
    <name type="scientific">candidate division WOR-3 bacterium</name>
    <dbReference type="NCBI Taxonomy" id="2052148"/>
    <lineage>
        <taxon>Bacteria</taxon>
        <taxon>Bacteria division WOR-3</taxon>
    </lineage>
</organism>
<accession>A0A7V3RG28</accession>
<feature type="domain" description="Peptidase S8/S53" evidence="6">
    <location>
        <begin position="170"/>
        <end position="764"/>
    </location>
</feature>
<dbReference type="InterPro" id="IPR015500">
    <property type="entry name" value="Peptidase_S8_subtilisin-rel"/>
</dbReference>
<dbReference type="PROSITE" id="PS00136">
    <property type="entry name" value="SUBTILASE_ASP"/>
    <property type="match status" value="1"/>
</dbReference>
<feature type="active site" description="Charge relay system" evidence="5">
    <location>
        <position position="179"/>
    </location>
</feature>
<keyword evidence="4 5" id="KW-0720">Serine protease</keyword>
<evidence type="ECO:0000256" key="3">
    <source>
        <dbReference type="ARBA" id="ARBA00022801"/>
    </source>
</evidence>
<evidence type="ECO:0000256" key="2">
    <source>
        <dbReference type="ARBA" id="ARBA00022670"/>
    </source>
</evidence>
<reference evidence="7" key="1">
    <citation type="journal article" date="2020" name="mSystems">
        <title>Genome- and Community-Level Interaction Insights into Carbon Utilization and Element Cycling Functions of Hydrothermarchaeota in Hydrothermal Sediment.</title>
        <authorList>
            <person name="Zhou Z."/>
            <person name="Liu Y."/>
            <person name="Xu W."/>
            <person name="Pan J."/>
            <person name="Luo Z.H."/>
            <person name="Li M."/>
        </authorList>
    </citation>
    <scope>NUCLEOTIDE SEQUENCE [LARGE SCALE GENOMIC DNA]</scope>
    <source>
        <strain evidence="7">SpSt-961</strain>
    </source>
</reference>
<dbReference type="SUPFAM" id="SSF50939">
    <property type="entry name" value="Sialidases"/>
    <property type="match status" value="1"/>
</dbReference>
<dbReference type="Gene3D" id="3.40.50.200">
    <property type="entry name" value="Peptidase S8/S53 domain"/>
    <property type="match status" value="1"/>
</dbReference>
<evidence type="ECO:0000256" key="1">
    <source>
        <dbReference type="ARBA" id="ARBA00011073"/>
    </source>
</evidence>
<keyword evidence="2 5" id="KW-0645">Protease</keyword>
<dbReference type="InterPro" id="IPR036278">
    <property type="entry name" value="Sialidase_sf"/>
</dbReference>
<proteinExistence type="inferred from homology"/>
<feature type="active site" description="Charge relay system" evidence="5">
    <location>
        <position position="544"/>
    </location>
</feature>
<dbReference type="PROSITE" id="PS51892">
    <property type="entry name" value="SUBTILASE"/>
    <property type="match status" value="1"/>
</dbReference>
<dbReference type="AlphaFoldDB" id="A0A7V3RG28"/>
<dbReference type="InterPro" id="IPR050131">
    <property type="entry name" value="Peptidase_S8_subtilisin-like"/>
</dbReference>
<dbReference type="InterPro" id="IPR023827">
    <property type="entry name" value="Peptidase_S8_Asp-AS"/>
</dbReference>
<dbReference type="GO" id="GO:0004252">
    <property type="term" value="F:serine-type endopeptidase activity"/>
    <property type="evidence" value="ECO:0007669"/>
    <property type="project" value="UniProtKB-UniRule"/>
</dbReference>
<comment type="similarity">
    <text evidence="1 5">Belongs to the peptidase S8 family.</text>
</comment>
<feature type="active site" description="Charge relay system" evidence="5">
    <location>
        <position position="718"/>
    </location>
</feature>
<dbReference type="InterPro" id="IPR036852">
    <property type="entry name" value="Peptidase_S8/S53_dom_sf"/>
</dbReference>
<gene>
    <name evidence="7" type="ORF">ENX68_00890</name>
</gene>